<sequence>MTNLIVRNPENDEDYRFQQEFFKKYPRAGKYDDLTDFYSNGVSSFTNKKLKDYKESGLLTVYEKMREINEEIGELEYKVTDMEKGIKPDFISKWDGIRQRYETIPVNKLPKSEYISLKLGGDDEDREVLVDMSNRDKEYEMTLEDYQSFDKSIFELSKDYSKSLVDKWKHYHECYIHDKWCGHRKDKRLLKRLNKELTQGRELTEAENDLINVSIFDSVIDSGVVTQVVGGLNKKIFSMPPEFTEALQHNLELDNLWIKIDPQSVIINGDRYTFGEMSEPNPNMVKNTKRKSIHKRARSLIEQIHDEEKKNSLIELDEQFVNNKRFTDEYFEETQRTPSKAEVTRLAEIRNNRHTLRMVSHKEVLYHSLKTRPTIKPTIKPYQNVSSFNIKKFDTPFVVRELTQLHNEGETYTLQ</sequence>
<dbReference type="EMBL" id="LAZR01006765">
    <property type="protein sequence ID" value="KKM89789.1"/>
    <property type="molecule type" value="Genomic_DNA"/>
</dbReference>
<evidence type="ECO:0000313" key="1">
    <source>
        <dbReference type="EMBL" id="KKM89789.1"/>
    </source>
</evidence>
<accession>A0A0F9L4R7</accession>
<dbReference type="AlphaFoldDB" id="A0A0F9L4R7"/>
<organism evidence="1">
    <name type="scientific">marine sediment metagenome</name>
    <dbReference type="NCBI Taxonomy" id="412755"/>
    <lineage>
        <taxon>unclassified sequences</taxon>
        <taxon>metagenomes</taxon>
        <taxon>ecological metagenomes</taxon>
    </lineage>
</organism>
<comment type="caution">
    <text evidence="1">The sequence shown here is derived from an EMBL/GenBank/DDBJ whole genome shotgun (WGS) entry which is preliminary data.</text>
</comment>
<protein>
    <submittedName>
        <fullName evidence="1">Uncharacterized protein</fullName>
    </submittedName>
</protein>
<reference evidence="1" key="1">
    <citation type="journal article" date="2015" name="Nature">
        <title>Complex archaea that bridge the gap between prokaryotes and eukaryotes.</title>
        <authorList>
            <person name="Spang A."/>
            <person name="Saw J.H."/>
            <person name="Jorgensen S.L."/>
            <person name="Zaremba-Niedzwiedzka K."/>
            <person name="Martijn J."/>
            <person name="Lind A.E."/>
            <person name="van Eijk R."/>
            <person name="Schleper C."/>
            <person name="Guy L."/>
            <person name="Ettema T.J."/>
        </authorList>
    </citation>
    <scope>NUCLEOTIDE SEQUENCE</scope>
</reference>
<gene>
    <name evidence="1" type="ORF">LCGC14_1245120</name>
</gene>
<proteinExistence type="predicted"/>
<name>A0A0F9L4R7_9ZZZZ</name>